<feature type="compositionally biased region" description="Basic residues" evidence="1">
    <location>
        <begin position="236"/>
        <end position="246"/>
    </location>
</feature>
<feature type="region of interest" description="Disordered" evidence="1">
    <location>
        <begin position="227"/>
        <end position="250"/>
    </location>
</feature>
<organism evidence="2 3">
    <name type="scientific">Macrostomum lignano</name>
    <dbReference type="NCBI Taxonomy" id="282301"/>
    <lineage>
        <taxon>Eukaryota</taxon>
        <taxon>Metazoa</taxon>
        <taxon>Spiralia</taxon>
        <taxon>Lophotrochozoa</taxon>
        <taxon>Platyhelminthes</taxon>
        <taxon>Rhabditophora</taxon>
        <taxon>Macrostomorpha</taxon>
        <taxon>Macrostomida</taxon>
        <taxon>Macrostomidae</taxon>
        <taxon>Macrostomum</taxon>
    </lineage>
</organism>
<dbReference type="WBParaSite" id="snap_masked-unitig_21249-processed-gene-0.0-mRNA-1">
    <property type="protein sequence ID" value="snap_masked-unitig_21249-processed-gene-0.0-mRNA-1"/>
    <property type="gene ID" value="snap_masked-unitig_21249-processed-gene-0.0"/>
</dbReference>
<evidence type="ECO:0000256" key="1">
    <source>
        <dbReference type="SAM" id="MobiDB-lite"/>
    </source>
</evidence>
<keyword evidence="2" id="KW-1185">Reference proteome</keyword>
<dbReference type="Proteomes" id="UP000095280">
    <property type="component" value="Unplaced"/>
</dbReference>
<evidence type="ECO:0000313" key="2">
    <source>
        <dbReference type="Proteomes" id="UP000095280"/>
    </source>
</evidence>
<reference evidence="3" key="1">
    <citation type="submission" date="2016-11" db="UniProtKB">
        <authorList>
            <consortium name="WormBaseParasite"/>
        </authorList>
    </citation>
    <scope>IDENTIFICATION</scope>
</reference>
<accession>A0A1I8JMZ6</accession>
<evidence type="ECO:0000313" key="3">
    <source>
        <dbReference type="WBParaSite" id="snap_masked-unitig_21249-processed-gene-0.0-mRNA-1"/>
    </source>
</evidence>
<protein>
    <submittedName>
        <fullName evidence="3">Uncharacterized protein</fullName>
    </submittedName>
</protein>
<sequence length="319" mass="34342">MNLCEALIAYTDTVGYRLANPAVAGLCLLSRRCDLRPPSTANFLGRLMGAARSPAESVPKIFSLEPAAEGYLLHQPGAYLSTSTRHSKLAAYPSMRSPERAYCSYHMQPAVHELHRLLHRMAPSASVWPSRRLAAQRPVARLWSSAPSPSSPCRPCTCCAWIGRQKALRHANAEMETRHGAADTERQPLMLAAAATSAAPPGICTGKKKKKTKKKCAGSLCHGLLPAQRLRQPSGQRKRRRSRSRSKLASPGGGCRLLIGLIGLAVLRLLAALPRGADNAPAASLHGNRWTVASTTVGRCGRSGQPPMAIGVRDGTRLW</sequence>
<name>A0A1I8JMZ6_9PLAT</name>
<proteinExistence type="predicted"/>
<dbReference type="AlphaFoldDB" id="A0A1I8JMZ6"/>